<gene>
    <name evidence="2" type="ORF">K0625_08715</name>
</gene>
<reference evidence="2 3" key="1">
    <citation type="submission" date="2021-07" db="EMBL/GenBank/DDBJ databases">
        <title>Shewanella sp. nov, isolated from SCS.</title>
        <authorList>
            <person name="Cao W.R."/>
        </authorList>
    </citation>
    <scope>NUCLEOTIDE SEQUENCE [LARGE SCALE GENOMIC DNA]</scope>
    <source>
        <strain evidence="2 3">NR704-98</strain>
    </source>
</reference>
<sequence length="184" mass="20810">MKKMLFLFIFYSTSSLASAPFGLEWGADLSEYGVTNVNGQTVTLLTNKLPIVHPRAENYFLKGRTELGLSLIRMSSNVYDVQSKELEMIHNEIREELIQSGYRFTRTESGTFGTYQCILQSNCYGNSWHAESKQGNTVKLLTQGKNRKEGYILVEFSAPELLEKENQLELQAFKAKNTSIAAAF</sequence>
<keyword evidence="1" id="KW-0732">Signal</keyword>
<dbReference type="Proteomes" id="UP001195963">
    <property type="component" value="Unassembled WGS sequence"/>
</dbReference>
<comment type="caution">
    <text evidence="2">The sequence shown here is derived from an EMBL/GenBank/DDBJ whole genome shotgun (WGS) entry which is preliminary data.</text>
</comment>
<feature type="signal peptide" evidence="1">
    <location>
        <begin position="1"/>
        <end position="17"/>
    </location>
</feature>
<feature type="chain" id="PRO_5046582990" description="DUF4412 domain-containing protein" evidence="1">
    <location>
        <begin position="18"/>
        <end position="184"/>
    </location>
</feature>
<organism evidence="2 3">
    <name type="scientific">Shewanella nanhaiensis</name>
    <dbReference type="NCBI Taxonomy" id="2864872"/>
    <lineage>
        <taxon>Bacteria</taxon>
        <taxon>Pseudomonadati</taxon>
        <taxon>Pseudomonadota</taxon>
        <taxon>Gammaproteobacteria</taxon>
        <taxon>Alteromonadales</taxon>
        <taxon>Shewanellaceae</taxon>
        <taxon>Shewanella</taxon>
    </lineage>
</organism>
<dbReference type="EMBL" id="JAHZST010000005">
    <property type="protein sequence ID" value="MBW8183751.1"/>
    <property type="molecule type" value="Genomic_DNA"/>
</dbReference>
<protein>
    <recommendedName>
        <fullName evidence="4">DUF4412 domain-containing protein</fullName>
    </recommendedName>
</protein>
<evidence type="ECO:0000256" key="1">
    <source>
        <dbReference type="SAM" id="SignalP"/>
    </source>
</evidence>
<proteinExistence type="predicted"/>
<name>A0ABS7E3L1_9GAMM</name>
<accession>A0ABS7E3L1</accession>
<dbReference type="RefSeq" id="WP_220109337.1">
    <property type="nucleotide sequence ID" value="NZ_JAHZST010000005.1"/>
</dbReference>
<evidence type="ECO:0008006" key="4">
    <source>
        <dbReference type="Google" id="ProtNLM"/>
    </source>
</evidence>
<keyword evidence="3" id="KW-1185">Reference proteome</keyword>
<evidence type="ECO:0000313" key="2">
    <source>
        <dbReference type="EMBL" id="MBW8183751.1"/>
    </source>
</evidence>
<evidence type="ECO:0000313" key="3">
    <source>
        <dbReference type="Proteomes" id="UP001195963"/>
    </source>
</evidence>